<comment type="caution">
    <text evidence="2">The sequence shown here is derived from an EMBL/GenBank/DDBJ whole genome shotgun (WGS) entry which is preliminary data.</text>
</comment>
<keyword evidence="1" id="KW-0472">Membrane</keyword>
<reference evidence="2" key="1">
    <citation type="submission" date="2020-10" db="EMBL/GenBank/DDBJ databases">
        <authorList>
            <person name="Gilroy R."/>
        </authorList>
    </citation>
    <scope>NUCLEOTIDE SEQUENCE</scope>
    <source>
        <strain evidence="2">ChiBcec16-1751</strain>
    </source>
</reference>
<reference evidence="2" key="2">
    <citation type="journal article" date="2021" name="PeerJ">
        <title>Extensive microbial diversity within the chicken gut microbiome revealed by metagenomics and culture.</title>
        <authorList>
            <person name="Gilroy R."/>
            <person name="Ravi A."/>
            <person name="Getino M."/>
            <person name="Pursley I."/>
            <person name="Horton D.L."/>
            <person name="Alikhan N.F."/>
            <person name="Baker D."/>
            <person name="Gharbi K."/>
            <person name="Hall N."/>
            <person name="Watson M."/>
            <person name="Adriaenssens E.M."/>
            <person name="Foster-Nyarko E."/>
            <person name="Jarju S."/>
            <person name="Secka A."/>
            <person name="Antonio M."/>
            <person name="Oren A."/>
            <person name="Chaudhuri R.R."/>
            <person name="La Ragione R."/>
            <person name="Hildebrand F."/>
            <person name="Pallen M.J."/>
        </authorList>
    </citation>
    <scope>NUCLEOTIDE SEQUENCE</scope>
    <source>
        <strain evidence="2">ChiBcec16-1751</strain>
    </source>
</reference>
<sequence>MQHESYRRRRFLLLSLSPLYFLIISFFIQPFEEILQGLVAIVESPDFLITDYFVVGGPGAALFNASLSTLLCILIIYLLGVAALPVLNLDRGTEGARLAVYLLLLL</sequence>
<dbReference type="AlphaFoldDB" id="A0A9D1JU57"/>
<evidence type="ECO:0000256" key="1">
    <source>
        <dbReference type="SAM" id="Phobius"/>
    </source>
</evidence>
<dbReference type="InterPro" id="IPR011470">
    <property type="entry name" value="DUF1576"/>
</dbReference>
<protein>
    <submittedName>
        <fullName evidence="2">DUF1576 domain-containing protein</fullName>
    </submittedName>
</protein>
<accession>A0A9D1JU57</accession>
<evidence type="ECO:0000313" key="2">
    <source>
        <dbReference type="EMBL" id="HIS65886.1"/>
    </source>
</evidence>
<dbReference type="EMBL" id="DVJJ01000172">
    <property type="protein sequence ID" value="HIS65886.1"/>
    <property type="molecule type" value="Genomic_DNA"/>
</dbReference>
<feature type="transmembrane region" description="Helical" evidence="1">
    <location>
        <begin position="61"/>
        <end position="87"/>
    </location>
</feature>
<feature type="transmembrane region" description="Helical" evidence="1">
    <location>
        <begin position="12"/>
        <end position="31"/>
    </location>
</feature>
<organism evidence="2 3">
    <name type="scientific">Candidatus Avoscillospira avistercoris</name>
    <dbReference type="NCBI Taxonomy" id="2840707"/>
    <lineage>
        <taxon>Bacteria</taxon>
        <taxon>Bacillati</taxon>
        <taxon>Bacillota</taxon>
        <taxon>Clostridia</taxon>
        <taxon>Eubacteriales</taxon>
        <taxon>Oscillospiraceae</taxon>
        <taxon>Oscillospiraceae incertae sedis</taxon>
        <taxon>Candidatus Avoscillospira</taxon>
    </lineage>
</organism>
<keyword evidence="1" id="KW-0812">Transmembrane</keyword>
<dbReference type="Proteomes" id="UP000886741">
    <property type="component" value="Unassembled WGS sequence"/>
</dbReference>
<name>A0A9D1JU57_9FIRM</name>
<feature type="non-terminal residue" evidence="2">
    <location>
        <position position="106"/>
    </location>
</feature>
<evidence type="ECO:0000313" key="3">
    <source>
        <dbReference type="Proteomes" id="UP000886741"/>
    </source>
</evidence>
<keyword evidence="1" id="KW-1133">Transmembrane helix</keyword>
<proteinExistence type="predicted"/>
<dbReference type="Pfam" id="PF07613">
    <property type="entry name" value="DUF1576"/>
    <property type="match status" value="1"/>
</dbReference>
<gene>
    <name evidence="2" type="ORF">IAA83_11075</name>
</gene>